<dbReference type="AlphaFoldDB" id="A0A1I1JHG8"/>
<proteinExistence type="predicted"/>
<dbReference type="Proteomes" id="UP000198862">
    <property type="component" value="Unassembled WGS sequence"/>
</dbReference>
<evidence type="ECO:0000259" key="1">
    <source>
        <dbReference type="Pfam" id="PF09983"/>
    </source>
</evidence>
<dbReference type="Pfam" id="PF09983">
    <property type="entry name" value="JetD_C"/>
    <property type="match status" value="1"/>
</dbReference>
<sequence>MDEEEQVFKALASFIGDDGVKTLQPSILIKRITDKTGLVRTDVQRELMKLVRSNIIKGVDKSGYPVKKVGWVSPSTQPIPEYKIRWRTVIEKFKNNVSSEEANELSKIGLPLKELSIDEMSDILSALIKLKKRSPTLNTQDRYLTSAQSILGSSKVLDNLSKMLIALNITIPDELPDYYALTAGPNTSENVLFIENPRVFSYLAPFSRQADTLLISCYGYGLTLANFGEYIKRNKIIACPTDGEQQSNISKQLLTSNCFYWGDLDYEGVAIYDQLKKHLPILALSNIYTEMIHDLKNKKGHSYHPLYGKPKQKAKPCESHEGKLLMGICEHYDKALDQEAYCSKGYLSLIFSY</sequence>
<feature type="domain" description="Wadjet protein JetD C-terminal" evidence="1">
    <location>
        <begin position="187"/>
        <end position="280"/>
    </location>
</feature>
<evidence type="ECO:0000313" key="2">
    <source>
        <dbReference type="EMBL" id="SFC47611.1"/>
    </source>
</evidence>
<accession>A0A1I1JHG8</accession>
<organism evidence="2 3">
    <name type="scientific">Pseudoalteromonas denitrificans DSM 6059</name>
    <dbReference type="NCBI Taxonomy" id="1123010"/>
    <lineage>
        <taxon>Bacteria</taxon>
        <taxon>Pseudomonadati</taxon>
        <taxon>Pseudomonadota</taxon>
        <taxon>Gammaproteobacteria</taxon>
        <taxon>Alteromonadales</taxon>
        <taxon>Pseudoalteromonadaceae</taxon>
        <taxon>Pseudoalteromonas</taxon>
    </lineage>
</organism>
<dbReference type="STRING" id="1123010.SAMN02745724_01742"/>
<dbReference type="EMBL" id="FOLO01000010">
    <property type="protein sequence ID" value="SFC47611.1"/>
    <property type="molecule type" value="Genomic_DNA"/>
</dbReference>
<dbReference type="RefSeq" id="WP_091982818.1">
    <property type="nucleotide sequence ID" value="NZ_FOLO01000010.1"/>
</dbReference>
<evidence type="ECO:0000313" key="3">
    <source>
        <dbReference type="Proteomes" id="UP000198862"/>
    </source>
</evidence>
<protein>
    <recommendedName>
        <fullName evidence="1">Wadjet protein JetD C-terminal domain-containing protein</fullName>
    </recommendedName>
</protein>
<dbReference type="OrthoDB" id="322908at2"/>
<dbReference type="InterPro" id="IPR024534">
    <property type="entry name" value="JetD_C"/>
</dbReference>
<reference evidence="2 3" key="1">
    <citation type="submission" date="2016-10" db="EMBL/GenBank/DDBJ databases">
        <authorList>
            <person name="de Groot N.N."/>
        </authorList>
    </citation>
    <scope>NUCLEOTIDE SEQUENCE [LARGE SCALE GENOMIC DNA]</scope>
    <source>
        <strain evidence="2 3">DSM 6059</strain>
    </source>
</reference>
<keyword evidence="3" id="KW-1185">Reference proteome</keyword>
<gene>
    <name evidence="2" type="ORF">SAMN02745724_01742</name>
</gene>
<name>A0A1I1JHG8_9GAMM</name>